<dbReference type="EMBL" id="BLIR01000003">
    <property type="protein sequence ID" value="GFE41645.1"/>
    <property type="molecule type" value="Genomic_DNA"/>
</dbReference>
<dbReference type="Pfam" id="PF00753">
    <property type="entry name" value="Lactamase_B"/>
    <property type="match status" value="1"/>
</dbReference>
<dbReference type="InterPro" id="IPR036527">
    <property type="entry name" value="SCP2_sterol-bd_dom_sf"/>
</dbReference>
<dbReference type="Gene3D" id="1.25.40.880">
    <property type="entry name" value="Alkyl sulfatase, dimerisation domain"/>
    <property type="match status" value="1"/>
</dbReference>
<dbReference type="CDD" id="cd07710">
    <property type="entry name" value="arylsulfatase_Sdsa1-like_MBL-fold"/>
    <property type="match status" value="1"/>
</dbReference>
<dbReference type="SUPFAM" id="SSF55718">
    <property type="entry name" value="SCP-like"/>
    <property type="match status" value="1"/>
</dbReference>
<evidence type="ECO:0000256" key="1">
    <source>
        <dbReference type="ARBA" id="ARBA00022723"/>
    </source>
</evidence>
<dbReference type="GO" id="GO:0046872">
    <property type="term" value="F:metal ion binding"/>
    <property type="evidence" value="ECO:0007669"/>
    <property type="project" value="UniProtKB-KW"/>
</dbReference>
<protein>
    <submittedName>
        <fullName evidence="6">Alkyl sulfatase</fullName>
    </submittedName>
</protein>
<dbReference type="Gene3D" id="3.60.15.30">
    <property type="entry name" value="Metallo-beta-lactamase domain"/>
    <property type="match status" value="1"/>
</dbReference>
<dbReference type="SUPFAM" id="SSF56281">
    <property type="entry name" value="Metallo-hydrolase/oxidoreductase"/>
    <property type="match status" value="1"/>
</dbReference>
<organism evidence="6 7">
    <name type="scientific">Streptomyces tubercidicus</name>
    <dbReference type="NCBI Taxonomy" id="47759"/>
    <lineage>
        <taxon>Bacteria</taxon>
        <taxon>Bacillati</taxon>
        <taxon>Actinomycetota</taxon>
        <taxon>Actinomycetes</taxon>
        <taxon>Kitasatosporales</taxon>
        <taxon>Streptomycetaceae</taxon>
        <taxon>Streptomyces</taxon>
    </lineage>
</organism>
<comment type="caution">
    <text evidence="6">The sequence shown here is derived from an EMBL/GenBank/DDBJ whole genome shotgun (WGS) entry which is preliminary data.</text>
</comment>
<dbReference type="Gene3D" id="3.30.1050.10">
    <property type="entry name" value="SCP2 sterol-binding domain"/>
    <property type="match status" value="1"/>
</dbReference>
<dbReference type="InterPro" id="IPR029229">
    <property type="entry name" value="Alkyl_sulf_C"/>
</dbReference>
<evidence type="ECO:0000256" key="2">
    <source>
        <dbReference type="ARBA" id="ARBA00022801"/>
    </source>
</evidence>
<comment type="similarity">
    <text evidence="4">Belongs to the metallo-beta-lactamase superfamily. Type III sulfatase family.</text>
</comment>
<dbReference type="Proteomes" id="UP000431826">
    <property type="component" value="Unassembled WGS sequence"/>
</dbReference>
<sequence>MTWVFAVWPAAPERERPVTAVPVDDHEDFADADRGFIAALDPPQVTADDGRVIWDAEGYAFLAGNCPDTAHEGLWRQGRLVSRQGLYEVTDGIYQARGLDLSHMTLVEGDHGVIVIDPLLSAETAAAALELYRKYRGDRPVTGLIYTHSHGAHFGGGYGVLPPGHHPVPVLAPAGFLEHAVSEGVYARTAMARRAVYMYGAEIPKGPDGQIGCGLGAARSTGTMTLIPPTVDITRTGQEEIVDGIRLVFQLTPGTEAPAEMNFCFPAHQALCLAENATHTMHSVLPLRGGAVRDARAWSHYLGEALVLFGDEAEVAFASHHWPTWGKDRVKSLLADQRDLYAYLHDQTLRLLNEGLSGAEIAEELRLPPGLERSWAQHGYYGSLSDNVKAVYQRYLGWFDGNPAHLWEHPPAEQARRYVDTMGGIEATVDAGKRYAADGDLRFAATLLNHAVFAAPQNLRARRELALVYERLGYGCENGTWRNFYLTGAMELRGSLAEAPDTVHPDLAMALPVDLLIDSLAIRIDGPRAWSTALALDLYLPDEDRTWQLTLSHGALTYVSAPGAPTPSGERTPDLTLTLTKPQLLGLLTGSGPGDAAQHGEPGALHEFLGLLSTPRPTFPVVTP</sequence>
<evidence type="ECO:0000256" key="3">
    <source>
        <dbReference type="ARBA" id="ARBA00022833"/>
    </source>
</evidence>
<keyword evidence="7" id="KW-1185">Reference proteome</keyword>
<dbReference type="SMART" id="SM00849">
    <property type="entry name" value="Lactamase_B"/>
    <property type="match status" value="1"/>
</dbReference>
<dbReference type="InterPro" id="IPR052195">
    <property type="entry name" value="Bact_Alkyl/Aryl-Sulfatase"/>
</dbReference>
<dbReference type="InterPro" id="IPR029228">
    <property type="entry name" value="Alkyl_sulf_dimr"/>
</dbReference>
<dbReference type="Pfam" id="PF14863">
    <property type="entry name" value="Alkyl_sulf_dimr"/>
    <property type="match status" value="1"/>
</dbReference>
<dbReference type="InterPro" id="IPR036866">
    <property type="entry name" value="RibonucZ/Hydroxyglut_hydro"/>
</dbReference>
<evidence type="ECO:0000313" key="6">
    <source>
        <dbReference type="EMBL" id="GFE41645.1"/>
    </source>
</evidence>
<dbReference type="GO" id="GO:0018909">
    <property type="term" value="P:dodecyl sulfate metabolic process"/>
    <property type="evidence" value="ECO:0007669"/>
    <property type="project" value="InterPro"/>
</dbReference>
<accession>A0A640V420</accession>
<feature type="domain" description="Metallo-beta-lactamase" evidence="5">
    <location>
        <begin position="101"/>
        <end position="320"/>
    </location>
</feature>
<dbReference type="InterPro" id="IPR001279">
    <property type="entry name" value="Metallo-B-lactamas"/>
</dbReference>
<dbReference type="PANTHER" id="PTHR43223:SF1">
    <property type="entry name" value="ALKYL_ARYL-SULFATASE BDS1"/>
    <property type="match status" value="1"/>
</dbReference>
<keyword evidence="2" id="KW-0378">Hydrolase</keyword>
<keyword evidence="3" id="KW-0862">Zinc</keyword>
<gene>
    <name evidence="6" type="ORF">Stube_63180</name>
</gene>
<dbReference type="InterPro" id="IPR044097">
    <property type="entry name" value="Bds1/SdsA1_MBL-fold"/>
</dbReference>
<proteinExistence type="inferred from homology"/>
<evidence type="ECO:0000256" key="4">
    <source>
        <dbReference type="ARBA" id="ARBA00033751"/>
    </source>
</evidence>
<evidence type="ECO:0000259" key="5">
    <source>
        <dbReference type="SMART" id="SM00849"/>
    </source>
</evidence>
<dbReference type="GO" id="GO:0018741">
    <property type="term" value="F:linear primary-alkylsulfatase activity"/>
    <property type="evidence" value="ECO:0007669"/>
    <property type="project" value="InterPro"/>
</dbReference>
<evidence type="ECO:0000313" key="7">
    <source>
        <dbReference type="Proteomes" id="UP000431826"/>
    </source>
</evidence>
<name>A0A640V420_9ACTN</name>
<dbReference type="GO" id="GO:0046983">
    <property type="term" value="F:protein dimerization activity"/>
    <property type="evidence" value="ECO:0007669"/>
    <property type="project" value="InterPro"/>
</dbReference>
<reference evidence="6 7" key="1">
    <citation type="submission" date="2019-12" db="EMBL/GenBank/DDBJ databases">
        <title>Whole genome shotgun sequence of Streptomyces tubercidicus NBRC 13090.</title>
        <authorList>
            <person name="Ichikawa N."/>
            <person name="Kimura A."/>
            <person name="Kitahashi Y."/>
            <person name="Komaki H."/>
            <person name="Tamura T."/>
        </authorList>
    </citation>
    <scope>NUCLEOTIDE SEQUENCE [LARGE SCALE GENOMIC DNA]</scope>
    <source>
        <strain evidence="6 7">NBRC 13090</strain>
    </source>
</reference>
<dbReference type="Pfam" id="PF14864">
    <property type="entry name" value="Alkyl_sulf_C"/>
    <property type="match status" value="1"/>
</dbReference>
<dbReference type="InterPro" id="IPR038536">
    <property type="entry name" value="Alkyl/aryl-sulf_dimr_sf"/>
</dbReference>
<dbReference type="AlphaFoldDB" id="A0A640V420"/>
<keyword evidence="1" id="KW-0479">Metal-binding</keyword>
<dbReference type="PANTHER" id="PTHR43223">
    <property type="entry name" value="ALKYL/ARYL-SULFATASE"/>
    <property type="match status" value="1"/>
</dbReference>
<dbReference type="FunFam" id="3.60.15.30:FF:000001">
    <property type="entry name" value="Alkyl/aryl-sulfatase BDS1"/>
    <property type="match status" value="1"/>
</dbReference>